<dbReference type="InParanoid" id="A0A6J2XR86"/>
<dbReference type="FunFam" id="1.20.1050.10:FF:000007">
    <property type="entry name" value="Glutathione S-transferase 1-1"/>
    <property type="match status" value="1"/>
</dbReference>
<gene>
    <name evidence="5" type="primary">LOC115880770</name>
</gene>
<dbReference type="AlphaFoldDB" id="A0A6J2XR86"/>
<protein>
    <submittedName>
        <fullName evidence="5">Glutathione S-transferase D1-like</fullName>
    </submittedName>
</protein>
<evidence type="ECO:0000313" key="4">
    <source>
        <dbReference type="Proteomes" id="UP000504635"/>
    </source>
</evidence>
<dbReference type="FunFam" id="3.40.30.10:FF:000034">
    <property type="entry name" value="glutathione S-transferase 1"/>
    <property type="match status" value="1"/>
</dbReference>
<dbReference type="InterPro" id="IPR010987">
    <property type="entry name" value="Glutathione-S-Trfase_C-like"/>
</dbReference>
<dbReference type="InterPro" id="IPR036282">
    <property type="entry name" value="Glutathione-S-Trfase_C_sf"/>
</dbReference>
<dbReference type="Gene3D" id="1.20.1050.10">
    <property type="match status" value="1"/>
</dbReference>
<dbReference type="SUPFAM" id="SSF52833">
    <property type="entry name" value="Thioredoxin-like"/>
    <property type="match status" value="1"/>
</dbReference>
<dbReference type="GeneID" id="115880770"/>
<dbReference type="CDD" id="cd03177">
    <property type="entry name" value="GST_C_Delta_Epsilon"/>
    <property type="match status" value="1"/>
</dbReference>
<dbReference type="GO" id="GO:0004364">
    <property type="term" value="F:glutathione transferase activity"/>
    <property type="evidence" value="ECO:0007669"/>
    <property type="project" value="TreeGrafter"/>
</dbReference>
<dbReference type="InterPro" id="IPR004046">
    <property type="entry name" value="GST_C"/>
</dbReference>
<reference evidence="5" key="1">
    <citation type="submission" date="2025-08" db="UniProtKB">
        <authorList>
            <consortium name="RefSeq"/>
        </authorList>
    </citation>
    <scope>IDENTIFICATION</scope>
    <source>
        <tissue evidence="5">Gonads</tissue>
    </source>
</reference>
<dbReference type="PANTHER" id="PTHR43969:SF4">
    <property type="entry name" value="FI01423P-RELATED"/>
    <property type="match status" value="1"/>
</dbReference>
<feature type="domain" description="GST C-terminal" evidence="3">
    <location>
        <begin position="107"/>
        <end position="232"/>
    </location>
</feature>
<name>A0A6J2XR86_SITOR</name>
<dbReference type="Proteomes" id="UP000504635">
    <property type="component" value="Unplaced"/>
</dbReference>
<dbReference type="Gene3D" id="3.40.30.10">
    <property type="entry name" value="Glutaredoxin"/>
    <property type="match status" value="1"/>
</dbReference>
<evidence type="ECO:0000259" key="3">
    <source>
        <dbReference type="PROSITE" id="PS50405"/>
    </source>
</evidence>
<feature type="domain" description="GST N-terminal" evidence="2">
    <location>
        <begin position="20"/>
        <end position="101"/>
    </location>
</feature>
<dbReference type="SFLD" id="SFLDG00358">
    <property type="entry name" value="Main_(cytGST)"/>
    <property type="match status" value="1"/>
</dbReference>
<dbReference type="InterPro" id="IPR040079">
    <property type="entry name" value="Glutathione_S-Trfase"/>
</dbReference>
<dbReference type="SFLD" id="SFLDS00019">
    <property type="entry name" value="Glutathione_Transferase_(cytos"/>
    <property type="match status" value="1"/>
</dbReference>
<dbReference type="CDD" id="cd03045">
    <property type="entry name" value="GST_N_Delta_Epsilon"/>
    <property type="match status" value="1"/>
</dbReference>
<dbReference type="InterPro" id="IPR036249">
    <property type="entry name" value="Thioredoxin-like_sf"/>
</dbReference>
<evidence type="ECO:0000256" key="1">
    <source>
        <dbReference type="ARBA" id="ARBA00011738"/>
    </source>
</evidence>
<sequence length="235" mass="26661">MNRAILSFCYTAAVSSSSKMAIKLYYFEAAPPVRSVLMTIKALGLSVDLIRLNLSEKEQLAESYLKVNPTHTVPSLDDNGFIVWDSHAIIQYLVDKYGRNDDLYPKYFEQRTKVNQMLFFDTSILFPSLARSVRPVFYKGASAIPEEKVAIIEEAFTFLETFLKAQEYLTGNSLSVADICAVSTVSTVELFHQVNVSKYPKLKAWLDKMKSLDFYEANLEGLKKFSDMIMPLLKS</sequence>
<dbReference type="Pfam" id="PF13417">
    <property type="entry name" value="GST_N_3"/>
    <property type="match status" value="1"/>
</dbReference>
<organism evidence="4 5">
    <name type="scientific">Sitophilus oryzae</name>
    <name type="common">Rice weevil</name>
    <name type="synonym">Curculio oryzae</name>
    <dbReference type="NCBI Taxonomy" id="7048"/>
    <lineage>
        <taxon>Eukaryota</taxon>
        <taxon>Metazoa</taxon>
        <taxon>Ecdysozoa</taxon>
        <taxon>Arthropoda</taxon>
        <taxon>Hexapoda</taxon>
        <taxon>Insecta</taxon>
        <taxon>Pterygota</taxon>
        <taxon>Neoptera</taxon>
        <taxon>Endopterygota</taxon>
        <taxon>Coleoptera</taxon>
        <taxon>Polyphaga</taxon>
        <taxon>Cucujiformia</taxon>
        <taxon>Curculionidae</taxon>
        <taxon>Dryophthorinae</taxon>
        <taxon>Sitophilus</taxon>
    </lineage>
</organism>
<dbReference type="PROSITE" id="PS50404">
    <property type="entry name" value="GST_NTER"/>
    <property type="match status" value="1"/>
</dbReference>
<dbReference type="PANTHER" id="PTHR43969">
    <property type="entry name" value="GLUTATHIONE S TRANSFERASE D10, ISOFORM A-RELATED"/>
    <property type="match status" value="1"/>
</dbReference>
<dbReference type="KEGG" id="soy:115880770"/>
<dbReference type="SUPFAM" id="SSF47616">
    <property type="entry name" value="GST C-terminal domain-like"/>
    <property type="match status" value="1"/>
</dbReference>
<dbReference type="PROSITE" id="PS50405">
    <property type="entry name" value="GST_CTER"/>
    <property type="match status" value="1"/>
</dbReference>
<comment type="subunit">
    <text evidence="1">Homodimer.</text>
</comment>
<accession>A0A6J2XR86</accession>
<dbReference type="Pfam" id="PF00043">
    <property type="entry name" value="GST_C"/>
    <property type="match status" value="1"/>
</dbReference>
<keyword evidence="4" id="KW-1185">Reference proteome</keyword>
<dbReference type="RefSeq" id="XP_030753917.1">
    <property type="nucleotide sequence ID" value="XM_030898057.1"/>
</dbReference>
<evidence type="ECO:0000259" key="2">
    <source>
        <dbReference type="PROSITE" id="PS50404"/>
    </source>
</evidence>
<dbReference type="OrthoDB" id="2309723at2759"/>
<dbReference type="GO" id="GO:0006749">
    <property type="term" value="P:glutathione metabolic process"/>
    <property type="evidence" value="ECO:0007669"/>
    <property type="project" value="TreeGrafter"/>
</dbReference>
<dbReference type="InterPro" id="IPR004045">
    <property type="entry name" value="Glutathione_S-Trfase_N"/>
</dbReference>
<evidence type="ECO:0000313" key="5">
    <source>
        <dbReference type="RefSeq" id="XP_030753917.1"/>
    </source>
</evidence>
<proteinExistence type="predicted"/>